<dbReference type="GO" id="GO:0008757">
    <property type="term" value="F:S-adenosylmethionine-dependent methyltransferase activity"/>
    <property type="evidence" value="ECO:0007669"/>
    <property type="project" value="InterPro"/>
</dbReference>
<organism evidence="2 3">
    <name type="scientific">Microcella pacifica</name>
    <dbReference type="NCBI Taxonomy" id="2591847"/>
    <lineage>
        <taxon>Bacteria</taxon>
        <taxon>Bacillati</taxon>
        <taxon>Actinomycetota</taxon>
        <taxon>Actinomycetes</taxon>
        <taxon>Micrococcales</taxon>
        <taxon>Microbacteriaceae</taxon>
        <taxon>Microcella</taxon>
    </lineage>
</organism>
<feature type="domain" description="Methyltransferase type 11" evidence="1">
    <location>
        <begin position="42"/>
        <end position="134"/>
    </location>
</feature>
<dbReference type="PANTHER" id="PTHR43591">
    <property type="entry name" value="METHYLTRANSFERASE"/>
    <property type="match status" value="1"/>
</dbReference>
<keyword evidence="2" id="KW-0489">Methyltransferase</keyword>
<protein>
    <submittedName>
        <fullName evidence="2">Methyltransferase domain-containing protein</fullName>
    </submittedName>
</protein>
<name>A0A9E5JM51_9MICO</name>
<keyword evidence="3" id="KW-1185">Reference proteome</keyword>
<dbReference type="GO" id="GO:0032259">
    <property type="term" value="P:methylation"/>
    <property type="evidence" value="ECO:0007669"/>
    <property type="project" value="UniProtKB-KW"/>
</dbReference>
<dbReference type="Proteomes" id="UP000818266">
    <property type="component" value="Unassembled WGS sequence"/>
</dbReference>
<dbReference type="EMBL" id="VIKT02000011">
    <property type="protein sequence ID" value="NHF63188.1"/>
    <property type="molecule type" value="Genomic_DNA"/>
</dbReference>
<dbReference type="SUPFAM" id="SSF53335">
    <property type="entry name" value="S-adenosyl-L-methionine-dependent methyltransferases"/>
    <property type="match status" value="1"/>
</dbReference>
<dbReference type="Pfam" id="PF08241">
    <property type="entry name" value="Methyltransf_11"/>
    <property type="match status" value="1"/>
</dbReference>
<dbReference type="AlphaFoldDB" id="A0A9E5JM51"/>
<dbReference type="PANTHER" id="PTHR43591:SF24">
    <property type="entry name" value="2-METHOXY-6-POLYPRENYL-1,4-BENZOQUINOL METHYLASE, MITOCHONDRIAL"/>
    <property type="match status" value="1"/>
</dbReference>
<dbReference type="InterPro" id="IPR029063">
    <property type="entry name" value="SAM-dependent_MTases_sf"/>
</dbReference>
<reference evidence="2 3" key="2">
    <citation type="submission" date="2020-03" db="EMBL/GenBank/DDBJ databases">
        <title>Chryseoglobus sp. isolated from a deep-sea seamount.</title>
        <authorList>
            <person name="Zhang D.-C."/>
        </authorList>
    </citation>
    <scope>NUCLEOTIDE SEQUENCE [LARGE SCALE GENOMIC DNA]</scope>
    <source>
        <strain evidence="2 3">KN1116</strain>
    </source>
</reference>
<comment type="caution">
    <text evidence="2">The sequence shown here is derived from an EMBL/GenBank/DDBJ whole genome shotgun (WGS) entry which is preliminary data.</text>
</comment>
<dbReference type="CDD" id="cd02440">
    <property type="entry name" value="AdoMet_MTases"/>
    <property type="match status" value="1"/>
</dbReference>
<proteinExistence type="predicted"/>
<dbReference type="Gene3D" id="3.40.50.150">
    <property type="entry name" value="Vaccinia Virus protein VP39"/>
    <property type="match status" value="1"/>
</dbReference>
<evidence type="ECO:0000313" key="3">
    <source>
        <dbReference type="Proteomes" id="UP000818266"/>
    </source>
</evidence>
<keyword evidence="2" id="KW-0808">Transferase</keyword>
<evidence type="ECO:0000313" key="2">
    <source>
        <dbReference type="EMBL" id="NHF63188.1"/>
    </source>
</evidence>
<dbReference type="OrthoDB" id="9795634at2"/>
<sequence>MASHEKYTHGHHESVLAAHRWRTIANSAHYLEPHLVAGRSLLDVGCGPGTITAEFAERLAPGRVVGVDAAPDALDAAAELESSAEFVLGDAYALPFDDQTFDIVHTHQTLQHVQDPVAMLREMARVAREGGVVAAREVDYAATTWFPLLPELELWLDVVRRVHRANGGEPDAGRHLTSWALDAGLSAPQFMASAWAFTTAQEREWWGGAWAERALHSSFATDALEGGHATVDELHAISAAWRTWAADERGYFSMTHTELLATV</sequence>
<evidence type="ECO:0000259" key="1">
    <source>
        <dbReference type="Pfam" id="PF08241"/>
    </source>
</evidence>
<dbReference type="InterPro" id="IPR013216">
    <property type="entry name" value="Methyltransf_11"/>
</dbReference>
<gene>
    <name evidence="2" type="ORF">FK219_008030</name>
</gene>
<reference evidence="2 3" key="1">
    <citation type="submission" date="2019-06" db="EMBL/GenBank/DDBJ databases">
        <authorList>
            <person name="De-Chao Zhang Q."/>
        </authorList>
    </citation>
    <scope>NUCLEOTIDE SEQUENCE [LARGE SCALE GENOMIC DNA]</scope>
    <source>
        <strain evidence="2 3">KN1116</strain>
    </source>
</reference>
<dbReference type="RefSeq" id="WP_152582542.1">
    <property type="nucleotide sequence ID" value="NZ_VIKT02000011.1"/>
</dbReference>
<accession>A0A9E5JM51</accession>